<evidence type="ECO:0000256" key="3">
    <source>
        <dbReference type="ARBA" id="ARBA00022833"/>
    </source>
</evidence>
<comment type="similarity">
    <text evidence="1">Belongs to the Gfa family.</text>
</comment>
<dbReference type="Pfam" id="PF04828">
    <property type="entry name" value="GFA"/>
    <property type="match status" value="1"/>
</dbReference>
<comment type="caution">
    <text evidence="6">The sequence shown here is derived from an EMBL/GenBank/DDBJ whole genome shotgun (WGS) entry which is preliminary data.</text>
</comment>
<dbReference type="InterPro" id="IPR011057">
    <property type="entry name" value="Mss4-like_sf"/>
</dbReference>
<dbReference type="PANTHER" id="PTHR28620">
    <property type="entry name" value="CENTROMERE PROTEIN V"/>
    <property type="match status" value="1"/>
</dbReference>
<evidence type="ECO:0000256" key="2">
    <source>
        <dbReference type="ARBA" id="ARBA00022723"/>
    </source>
</evidence>
<evidence type="ECO:0000256" key="4">
    <source>
        <dbReference type="SAM" id="MobiDB-lite"/>
    </source>
</evidence>
<dbReference type="AlphaFoldDB" id="A0A3A8PXG2"/>
<dbReference type="Gene3D" id="2.170.150.70">
    <property type="match status" value="1"/>
</dbReference>
<evidence type="ECO:0000313" key="6">
    <source>
        <dbReference type="EMBL" id="RKH60638.1"/>
    </source>
</evidence>
<dbReference type="RefSeq" id="WP_120643707.1">
    <property type="nucleotide sequence ID" value="NZ_RAWB01000110.1"/>
</dbReference>
<keyword evidence="3" id="KW-0862">Zinc</keyword>
<dbReference type="PROSITE" id="PS51891">
    <property type="entry name" value="CENP_V_GFA"/>
    <property type="match status" value="1"/>
</dbReference>
<name>A0A3A8PXG2_9BACT</name>
<evidence type="ECO:0000259" key="5">
    <source>
        <dbReference type="PROSITE" id="PS51891"/>
    </source>
</evidence>
<dbReference type="Proteomes" id="UP000272888">
    <property type="component" value="Unassembled WGS sequence"/>
</dbReference>
<keyword evidence="7" id="KW-1185">Reference proteome</keyword>
<dbReference type="EMBL" id="RAWB01000110">
    <property type="protein sequence ID" value="RKH60638.1"/>
    <property type="molecule type" value="Genomic_DNA"/>
</dbReference>
<reference evidence="7" key="1">
    <citation type="submission" date="2018-09" db="EMBL/GenBank/DDBJ databases">
        <authorList>
            <person name="Livingstone P.G."/>
            <person name="Whitworth D.E."/>
        </authorList>
    </citation>
    <scope>NUCLEOTIDE SEQUENCE [LARGE SCALE GENOMIC DNA]</scope>
    <source>
        <strain evidence="7">CA051B</strain>
    </source>
</reference>
<protein>
    <submittedName>
        <fullName evidence="6">GFA family protein</fullName>
    </submittedName>
</protein>
<dbReference type="SUPFAM" id="SSF51316">
    <property type="entry name" value="Mss4-like"/>
    <property type="match status" value="1"/>
</dbReference>
<organism evidence="6 7">
    <name type="scientific">Corallococcus llansteffanensis</name>
    <dbReference type="NCBI Taxonomy" id="2316731"/>
    <lineage>
        <taxon>Bacteria</taxon>
        <taxon>Pseudomonadati</taxon>
        <taxon>Myxococcota</taxon>
        <taxon>Myxococcia</taxon>
        <taxon>Myxococcales</taxon>
        <taxon>Cystobacterineae</taxon>
        <taxon>Myxococcaceae</taxon>
        <taxon>Corallococcus</taxon>
    </lineage>
</organism>
<gene>
    <name evidence="6" type="ORF">D7V93_13000</name>
</gene>
<dbReference type="PANTHER" id="PTHR28620:SF1">
    <property type="entry name" value="CENP-V_GFA DOMAIN-CONTAINING PROTEIN"/>
    <property type="match status" value="1"/>
</dbReference>
<feature type="region of interest" description="Disordered" evidence="4">
    <location>
        <begin position="1"/>
        <end position="21"/>
    </location>
</feature>
<dbReference type="GO" id="GO:0046872">
    <property type="term" value="F:metal ion binding"/>
    <property type="evidence" value="ECO:0007669"/>
    <property type="project" value="UniProtKB-KW"/>
</dbReference>
<dbReference type="InterPro" id="IPR052355">
    <property type="entry name" value="CENP-V-like"/>
</dbReference>
<feature type="domain" description="CENP-V/GFA" evidence="5">
    <location>
        <begin position="27"/>
        <end position="136"/>
    </location>
</feature>
<keyword evidence="2" id="KW-0479">Metal-binding</keyword>
<evidence type="ECO:0000256" key="1">
    <source>
        <dbReference type="ARBA" id="ARBA00005495"/>
    </source>
</evidence>
<sequence length="155" mass="16931">MTTQTQNDVQKTPGQNGARSYSGVQTYQGGCSCGAVRYEADLDLSTVGRCNCTFCTKYGTTGAIIKPAAFRLLAGKEQLSQYGREGTPNHRCFCKRCGVHCFSEGDLPELGGAFCSVNINTLDDVDPTHLTIGYWDGRNDNWQAGMRPSPWPFKS</sequence>
<proteinExistence type="inferred from homology"/>
<evidence type="ECO:0000313" key="7">
    <source>
        <dbReference type="Proteomes" id="UP000272888"/>
    </source>
</evidence>
<accession>A0A3A8PXG2</accession>
<dbReference type="InterPro" id="IPR006913">
    <property type="entry name" value="CENP-V/GFA"/>
</dbReference>
<dbReference type="GO" id="GO:0016846">
    <property type="term" value="F:carbon-sulfur lyase activity"/>
    <property type="evidence" value="ECO:0007669"/>
    <property type="project" value="InterPro"/>
</dbReference>